<protein>
    <recommendedName>
        <fullName evidence="2">Nucleotidyl transferase domain-containing protein</fullName>
    </recommendedName>
</protein>
<dbReference type="EMBL" id="BART01033896">
    <property type="protein sequence ID" value="GAH12269.1"/>
    <property type="molecule type" value="Genomic_DNA"/>
</dbReference>
<organism evidence="1">
    <name type="scientific">marine sediment metagenome</name>
    <dbReference type="NCBI Taxonomy" id="412755"/>
    <lineage>
        <taxon>unclassified sequences</taxon>
        <taxon>metagenomes</taxon>
        <taxon>ecological metagenomes</taxon>
    </lineage>
</organism>
<name>X1E4Z6_9ZZZZ</name>
<comment type="caution">
    <text evidence="1">The sequence shown here is derived from an EMBL/GenBank/DDBJ whole genome shotgun (WGS) entry which is preliminary data.</text>
</comment>
<sequence>GTMVEDSSIEHSVVLENCCITKIERLADSIIGKGSTVTKHDHKFKAVRLFVGDDARVEL</sequence>
<evidence type="ECO:0008006" key="2">
    <source>
        <dbReference type="Google" id="ProtNLM"/>
    </source>
</evidence>
<reference evidence="1" key="1">
    <citation type="journal article" date="2014" name="Front. Microbiol.">
        <title>High frequency of phylogenetically diverse reductive dehalogenase-homologous genes in deep subseafloor sedimentary metagenomes.</title>
        <authorList>
            <person name="Kawai M."/>
            <person name="Futagami T."/>
            <person name="Toyoda A."/>
            <person name="Takaki Y."/>
            <person name="Nishi S."/>
            <person name="Hori S."/>
            <person name="Arai W."/>
            <person name="Tsubouchi T."/>
            <person name="Morono Y."/>
            <person name="Uchiyama I."/>
            <person name="Ito T."/>
            <person name="Fujiyama A."/>
            <person name="Inagaki F."/>
            <person name="Takami H."/>
        </authorList>
    </citation>
    <scope>NUCLEOTIDE SEQUENCE</scope>
    <source>
        <strain evidence="1">Expedition CK06-06</strain>
    </source>
</reference>
<gene>
    <name evidence="1" type="ORF">S01H4_58093</name>
</gene>
<dbReference type="AlphaFoldDB" id="X1E4Z6"/>
<accession>X1E4Z6</accession>
<feature type="non-terminal residue" evidence="1">
    <location>
        <position position="1"/>
    </location>
</feature>
<evidence type="ECO:0000313" key="1">
    <source>
        <dbReference type="EMBL" id="GAH12269.1"/>
    </source>
</evidence>
<proteinExistence type="predicted"/>